<dbReference type="SMART" id="SM00487">
    <property type="entry name" value="DEXDc"/>
    <property type="match status" value="1"/>
</dbReference>
<keyword evidence="3 13" id="KW-0547">Nucleotide-binding</keyword>
<keyword evidence="4 13" id="KW-0378">Hydrolase</keyword>
<dbReference type="GO" id="GO:0042254">
    <property type="term" value="P:ribosome biogenesis"/>
    <property type="evidence" value="ECO:0007669"/>
    <property type="project" value="UniProtKB-KW"/>
</dbReference>
<dbReference type="InterPro" id="IPR014014">
    <property type="entry name" value="RNA_helicase_DEAD_Q_motif"/>
</dbReference>
<evidence type="ECO:0000256" key="7">
    <source>
        <dbReference type="ARBA" id="ARBA00022884"/>
    </source>
</evidence>
<organism evidence="18 19">
    <name type="scientific">Armillaria solidipes</name>
    <dbReference type="NCBI Taxonomy" id="1076256"/>
    <lineage>
        <taxon>Eukaryota</taxon>
        <taxon>Fungi</taxon>
        <taxon>Dikarya</taxon>
        <taxon>Basidiomycota</taxon>
        <taxon>Agaricomycotina</taxon>
        <taxon>Agaricomycetes</taxon>
        <taxon>Agaricomycetidae</taxon>
        <taxon>Agaricales</taxon>
        <taxon>Marasmiineae</taxon>
        <taxon>Physalacriaceae</taxon>
        <taxon>Armillaria</taxon>
    </lineage>
</organism>
<evidence type="ECO:0000313" key="18">
    <source>
        <dbReference type="EMBL" id="PBK64825.1"/>
    </source>
</evidence>
<dbReference type="AlphaFoldDB" id="A0A2H3B1T3"/>
<protein>
    <recommendedName>
        <fullName evidence="11">ATP-dependent rRNA helicase RRP3</fullName>
    </recommendedName>
    <alternativeName>
        <fullName evidence="10">ATP-dependent rRNA helicase rrp3</fullName>
    </alternativeName>
</protein>
<evidence type="ECO:0000259" key="15">
    <source>
        <dbReference type="PROSITE" id="PS51192"/>
    </source>
</evidence>
<evidence type="ECO:0000259" key="17">
    <source>
        <dbReference type="PROSITE" id="PS51195"/>
    </source>
</evidence>
<evidence type="ECO:0000256" key="13">
    <source>
        <dbReference type="RuleBase" id="RU000492"/>
    </source>
</evidence>
<dbReference type="Pfam" id="PF00270">
    <property type="entry name" value="DEAD"/>
    <property type="match status" value="1"/>
</dbReference>
<dbReference type="CDD" id="cd18787">
    <property type="entry name" value="SF2_C_DEAD"/>
    <property type="match status" value="1"/>
</dbReference>
<dbReference type="EMBL" id="KZ293449">
    <property type="protein sequence ID" value="PBK64825.1"/>
    <property type="molecule type" value="Genomic_DNA"/>
</dbReference>
<proteinExistence type="inferred from homology"/>
<evidence type="ECO:0000256" key="9">
    <source>
        <dbReference type="ARBA" id="ARBA00024350"/>
    </source>
</evidence>
<feature type="domain" description="Helicase C-terminal" evidence="16">
    <location>
        <begin position="241"/>
        <end position="385"/>
    </location>
</feature>
<dbReference type="InterPro" id="IPR001650">
    <property type="entry name" value="Helicase_C-like"/>
</dbReference>
<feature type="domain" description="DEAD-box RNA helicase Q" evidence="17">
    <location>
        <begin position="11"/>
        <end position="39"/>
    </location>
</feature>
<keyword evidence="6 13" id="KW-0067">ATP-binding</keyword>
<dbReference type="InterPro" id="IPR050079">
    <property type="entry name" value="DEAD_box_RNA_helicase"/>
</dbReference>
<evidence type="ECO:0000256" key="11">
    <source>
        <dbReference type="ARBA" id="ARBA00024398"/>
    </source>
</evidence>
<keyword evidence="7" id="KW-0694">RNA-binding</keyword>
<evidence type="ECO:0000256" key="6">
    <source>
        <dbReference type="ARBA" id="ARBA00022840"/>
    </source>
</evidence>
<keyword evidence="19" id="KW-1185">Reference proteome</keyword>
<evidence type="ECO:0000256" key="2">
    <source>
        <dbReference type="ARBA" id="ARBA00022517"/>
    </source>
</evidence>
<evidence type="ECO:0000256" key="12">
    <source>
        <dbReference type="PROSITE-ProRule" id="PRU00552"/>
    </source>
</evidence>
<evidence type="ECO:0000259" key="16">
    <source>
        <dbReference type="PROSITE" id="PS51194"/>
    </source>
</evidence>
<accession>A0A2H3B1T3</accession>
<dbReference type="PROSITE" id="PS51192">
    <property type="entry name" value="HELICASE_ATP_BIND_1"/>
    <property type="match status" value="1"/>
</dbReference>
<dbReference type="GO" id="GO:0016787">
    <property type="term" value="F:hydrolase activity"/>
    <property type="evidence" value="ECO:0007669"/>
    <property type="project" value="UniProtKB-KW"/>
</dbReference>
<evidence type="ECO:0000256" key="8">
    <source>
        <dbReference type="ARBA" id="ARBA00023242"/>
    </source>
</evidence>
<comment type="similarity">
    <text evidence="9">Belongs to the DEAD box helicase family. DDX47/RRP3 subfamily.</text>
</comment>
<evidence type="ECO:0000256" key="4">
    <source>
        <dbReference type="ARBA" id="ARBA00022801"/>
    </source>
</evidence>
<evidence type="ECO:0000256" key="14">
    <source>
        <dbReference type="SAM" id="MobiDB-lite"/>
    </source>
</evidence>
<evidence type="ECO:0000256" key="1">
    <source>
        <dbReference type="ARBA" id="ARBA00004123"/>
    </source>
</evidence>
<reference evidence="19" key="1">
    <citation type="journal article" date="2017" name="Nat. Ecol. Evol.">
        <title>Genome expansion and lineage-specific genetic innovations in the forest pathogenic fungi Armillaria.</title>
        <authorList>
            <person name="Sipos G."/>
            <person name="Prasanna A.N."/>
            <person name="Walter M.C."/>
            <person name="O'Connor E."/>
            <person name="Balint B."/>
            <person name="Krizsan K."/>
            <person name="Kiss B."/>
            <person name="Hess J."/>
            <person name="Varga T."/>
            <person name="Slot J."/>
            <person name="Riley R."/>
            <person name="Boka B."/>
            <person name="Rigling D."/>
            <person name="Barry K."/>
            <person name="Lee J."/>
            <person name="Mihaltcheva S."/>
            <person name="LaButti K."/>
            <person name="Lipzen A."/>
            <person name="Waldron R."/>
            <person name="Moloney N.M."/>
            <person name="Sperisen C."/>
            <person name="Kredics L."/>
            <person name="Vagvoelgyi C."/>
            <person name="Patrignani A."/>
            <person name="Fitzpatrick D."/>
            <person name="Nagy I."/>
            <person name="Doyle S."/>
            <person name="Anderson J.B."/>
            <person name="Grigoriev I.V."/>
            <person name="Gueldener U."/>
            <person name="Muensterkoetter M."/>
            <person name="Nagy L.G."/>
        </authorList>
    </citation>
    <scope>NUCLEOTIDE SEQUENCE [LARGE SCALE GENOMIC DNA]</scope>
    <source>
        <strain evidence="19">28-4</strain>
    </source>
</reference>
<dbReference type="Proteomes" id="UP000218334">
    <property type="component" value="Unassembled WGS sequence"/>
</dbReference>
<dbReference type="GO" id="GO:0005829">
    <property type="term" value="C:cytosol"/>
    <property type="evidence" value="ECO:0007669"/>
    <property type="project" value="TreeGrafter"/>
</dbReference>
<evidence type="ECO:0000313" key="19">
    <source>
        <dbReference type="Proteomes" id="UP000218334"/>
    </source>
</evidence>
<dbReference type="GO" id="GO:0005634">
    <property type="term" value="C:nucleus"/>
    <property type="evidence" value="ECO:0007669"/>
    <property type="project" value="UniProtKB-SubCell"/>
</dbReference>
<dbReference type="CDD" id="cd17954">
    <property type="entry name" value="DEADc_DDX47"/>
    <property type="match status" value="1"/>
</dbReference>
<sequence>MAFSSSPRIYRDIEALGLSKPLLDAVKKLGYKQPTPIQQQCIPPALEGKNIISLAPTGSGKTAAFAIPILQKLWDAPQGLFACVLSPTHELAHQISTQFEALGAGMGVRCAVIVGGDMDRVAQAVALAKRPHILVATPGRISDHLRNTKGFSLHALKFLVLDEADRLLDLDFGTHLDDVLKAVPKQRTTYLFSATMTTKVSKLHRASLTNPVRIETSSSHHTVPTLLQYYVLYPLIHKEALLVYLVNSLLSNSMIVFVRTVHDAQRISIILRTLSFNVVPLHGDLTRNQRMGALAKFRSGDTKILVATDVASRGLDIPLVDLVINFDVPGHSKDYIHRVGRTARAGRAGKAIMMVTQYDVELLQRLECLLEKKLEEWPTDKEDVLAMHPTVDEAGRVAANELREAGKQQKSRKRKRQAGETDDQAVTMAQALERRAAGFYFWLRLHVQTCIRLRSLLSMFYVRKL</sequence>
<feature type="region of interest" description="Disordered" evidence="14">
    <location>
        <begin position="403"/>
        <end position="424"/>
    </location>
</feature>
<dbReference type="PANTHER" id="PTHR47959">
    <property type="entry name" value="ATP-DEPENDENT RNA HELICASE RHLE-RELATED"/>
    <property type="match status" value="1"/>
</dbReference>
<dbReference type="InterPro" id="IPR027417">
    <property type="entry name" value="P-loop_NTPase"/>
</dbReference>
<dbReference type="PANTHER" id="PTHR47959:SF24">
    <property type="entry name" value="ATP-DEPENDENT RNA HELICASE"/>
    <property type="match status" value="1"/>
</dbReference>
<comment type="subcellular location">
    <subcellularLocation>
        <location evidence="1">Nucleus</location>
    </subcellularLocation>
</comment>
<dbReference type="GO" id="GO:0005524">
    <property type="term" value="F:ATP binding"/>
    <property type="evidence" value="ECO:0007669"/>
    <property type="project" value="UniProtKB-KW"/>
</dbReference>
<gene>
    <name evidence="18" type="ORF">ARMSODRAFT_996687</name>
</gene>
<keyword evidence="8" id="KW-0539">Nucleus</keyword>
<dbReference type="PROSITE" id="PS51195">
    <property type="entry name" value="Q_MOTIF"/>
    <property type="match status" value="1"/>
</dbReference>
<dbReference type="Gene3D" id="3.40.50.300">
    <property type="entry name" value="P-loop containing nucleotide triphosphate hydrolases"/>
    <property type="match status" value="2"/>
</dbReference>
<dbReference type="InterPro" id="IPR011545">
    <property type="entry name" value="DEAD/DEAH_box_helicase_dom"/>
</dbReference>
<dbReference type="InterPro" id="IPR014001">
    <property type="entry name" value="Helicase_ATP-bd"/>
</dbReference>
<dbReference type="STRING" id="1076256.A0A2H3B1T3"/>
<dbReference type="SUPFAM" id="SSF52540">
    <property type="entry name" value="P-loop containing nucleoside triphosphate hydrolases"/>
    <property type="match status" value="1"/>
</dbReference>
<dbReference type="InterPro" id="IPR000629">
    <property type="entry name" value="RNA-helicase_DEAD-box_CS"/>
</dbReference>
<keyword evidence="2" id="KW-0690">Ribosome biogenesis</keyword>
<feature type="domain" description="Helicase ATP-binding" evidence="15">
    <location>
        <begin position="42"/>
        <end position="214"/>
    </location>
</feature>
<evidence type="ECO:0000256" key="3">
    <source>
        <dbReference type="ARBA" id="ARBA00022741"/>
    </source>
</evidence>
<dbReference type="PROSITE" id="PS51194">
    <property type="entry name" value="HELICASE_CTER"/>
    <property type="match status" value="1"/>
</dbReference>
<keyword evidence="5 13" id="KW-0347">Helicase</keyword>
<dbReference type="SMART" id="SM00490">
    <property type="entry name" value="HELICc"/>
    <property type="match status" value="1"/>
</dbReference>
<evidence type="ECO:0000256" key="10">
    <source>
        <dbReference type="ARBA" id="ARBA00024394"/>
    </source>
</evidence>
<evidence type="ECO:0000256" key="5">
    <source>
        <dbReference type="ARBA" id="ARBA00022806"/>
    </source>
</evidence>
<dbReference type="GO" id="GO:0003723">
    <property type="term" value="F:RNA binding"/>
    <property type="evidence" value="ECO:0007669"/>
    <property type="project" value="UniProtKB-KW"/>
</dbReference>
<feature type="short sequence motif" description="Q motif" evidence="12">
    <location>
        <begin position="11"/>
        <end position="39"/>
    </location>
</feature>
<dbReference type="PROSITE" id="PS00039">
    <property type="entry name" value="DEAD_ATP_HELICASE"/>
    <property type="match status" value="1"/>
</dbReference>
<dbReference type="InterPro" id="IPR044765">
    <property type="entry name" value="DDX47/Rrp3_DEADc"/>
</dbReference>
<dbReference type="Pfam" id="PF00271">
    <property type="entry name" value="Helicase_C"/>
    <property type="match status" value="1"/>
</dbReference>
<dbReference type="GO" id="GO:0010467">
    <property type="term" value="P:gene expression"/>
    <property type="evidence" value="ECO:0007669"/>
    <property type="project" value="UniProtKB-ARBA"/>
</dbReference>
<dbReference type="GO" id="GO:0003724">
    <property type="term" value="F:RNA helicase activity"/>
    <property type="evidence" value="ECO:0007669"/>
    <property type="project" value="InterPro"/>
</dbReference>
<name>A0A2H3B1T3_9AGAR</name>